<dbReference type="EMBL" id="UZAM01003091">
    <property type="protein sequence ID" value="VDO87339.1"/>
    <property type="molecule type" value="Genomic_DNA"/>
</dbReference>
<evidence type="ECO:0000313" key="3">
    <source>
        <dbReference type="Proteomes" id="UP000270296"/>
    </source>
</evidence>
<protein>
    <submittedName>
        <fullName evidence="4">WH2 domain-containing protein</fullName>
    </submittedName>
</protein>
<reference evidence="4" key="1">
    <citation type="submission" date="2016-06" db="UniProtKB">
        <authorList>
            <consortium name="WormBaseParasite"/>
        </authorList>
    </citation>
    <scope>IDENTIFICATION</scope>
</reference>
<feature type="compositionally biased region" description="Pro residues" evidence="1">
    <location>
        <begin position="301"/>
        <end position="312"/>
    </location>
</feature>
<accession>A0A183IAQ3</accession>
<sequence length="312" mass="33068">PEDTHTKIPQPDGPPDQRPQLGPPRSLPGHRHFRPALLPGPNPNPRWRVPDPDPRGLPPNSSRAWRPPTAGRTQPLSQEPTLASGAVSCPRSGGKQHAPLRPLPLSWPLQAPNPGPEEPPESRPQVRPGPSPNPKPQPAPKPSLGAQASGRRGLLPKLSRRASPELQPTMASPPPCMPPWGHIPGRRPPGPGTRRLPILQTQALNSAFGRGHVSAGSSGRPCPVGLTLTLGCFLGLPSPGAWPGSPALGGLPIHSVGLWVPPTWKPCPLAPCRTLLAAHTYMPPLPTHTPPEDTHTKIPQPDGPPDQRPQLG</sequence>
<name>A0A183IAQ3_9BILA</name>
<feature type="compositionally biased region" description="Pro residues" evidence="1">
    <location>
        <begin position="127"/>
        <end position="141"/>
    </location>
</feature>
<evidence type="ECO:0000256" key="1">
    <source>
        <dbReference type="SAM" id="MobiDB-lite"/>
    </source>
</evidence>
<reference evidence="2 3" key="2">
    <citation type="submission" date="2018-11" db="EMBL/GenBank/DDBJ databases">
        <authorList>
            <consortium name="Pathogen Informatics"/>
        </authorList>
    </citation>
    <scope>NUCLEOTIDE SEQUENCE [LARGE SCALE GENOMIC DNA]</scope>
</reference>
<dbReference type="Proteomes" id="UP000270296">
    <property type="component" value="Unassembled WGS sequence"/>
</dbReference>
<feature type="region of interest" description="Disordered" evidence="1">
    <location>
        <begin position="283"/>
        <end position="312"/>
    </location>
</feature>
<proteinExistence type="predicted"/>
<evidence type="ECO:0000313" key="4">
    <source>
        <dbReference type="WBParaSite" id="SBAD_0000072001-mRNA-1"/>
    </source>
</evidence>
<evidence type="ECO:0000313" key="2">
    <source>
        <dbReference type="EMBL" id="VDO87339.1"/>
    </source>
</evidence>
<organism evidence="4">
    <name type="scientific">Soboliphyme baturini</name>
    <dbReference type="NCBI Taxonomy" id="241478"/>
    <lineage>
        <taxon>Eukaryota</taxon>
        <taxon>Metazoa</taxon>
        <taxon>Ecdysozoa</taxon>
        <taxon>Nematoda</taxon>
        <taxon>Enoplea</taxon>
        <taxon>Dorylaimia</taxon>
        <taxon>Dioctophymatida</taxon>
        <taxon>Dioctophymatoidea</taxon>
        <taxon>Soboliphymatidae</taxon>
        <taxon>Soboliphyme</taxon>
    </lineage>
</organism>
<keyword evidence="3" id="KW-1185">Reference proteome</keyword>
<feature type="region of interest" description="Disordered" evidence="1">
    <location>
        <begin position="1"/>
        <end position="194"/>
    </location>
</feature>
<dbReference type="AlphaFoldDB" id="A0A183IAQ3"/>
<gene>
    <name evidence="2" type="ORF">SBAD_LOCUS697</name>
</gene>
<feature type="compositionally biased region" description="Polar residues" evidence="1">
    <location>
        <begin position="71"/>
        <end position="81"/>
    </location>
</feature>
<feature type="compositionally biased region" description="Pro residues" evidence="1">
    <location>
        <begin position="11"/>
        <end position="26"/>
    </location>
</feature>
<dbReference type="WBParaSite" id="SBAD_0000072001-mRNA-1">
    <property type="protein sequence ID" value="SBAD_0000072001-mRNA-1"/>
    <property type="gene ID" value="SBAD_0000072001"/>
</dbReference>